<dbReference type="GO" id="GO:0005634">
    <property type="term" value="C:nucleus"/>
    <property type="evidence" value="ECO:0007669"/>
    <property type="project" value="TreeGrafter"/>
</dbReference>
<feature type="compositionally biased region" description="Polar residues" evidence="3">
    <location>
        <begin position="393"/>
        <end position="404"/>
    </location>
</feature>
<dbReference type="GO" id="GO:0005737">
    <property type="term" value="C:cytoplasm"/>
    <property type="evidence" value="ECO:0007669"/>
    <property type="project" value="TreeGrafter"/>
</dbReference>
<name>A0A395HW40_ASPHC</name>
<evidence type="ECO:0000256" key="1">
    <source>
        <dbReference type="ARBA" id="ARBA00022884"/>
    </source>
</evidence>
<dbReference type="FunFam" id="3.30.70.330:FF:000391">
    <property type="entry name" value="Putative RNA binding protein"/>
    <property type="match status" value="1"/>
</dbReference>
<evidence type="ECO:0000256" key="3">
    <source>
        <dbReference type="SAM" id="MobiDB-lite"/>
    </source>
</evidence>
<feature type="region of interest" description="Disordered" evidence="3">
    <location>
        <begin position="360"/>
        <end position="457"/>
    </location>
</feature>
<dbReference type="GeneID" id="37196070"/>
<dbReference type="InterPro" id="IPR012677">
    <property type="entry name" value="Nucleotide-bd_a/b_plait_sf"/>
</dbReference>
<dbReference type="InterPro" id="IPR050374">
    <property type="entry name" value="RRT5_SRSF_SR"/>
</dbReference>
<dbReference type="PROSITE" id="PS50102">
    <property type="entry name" value="RRM"/>
    <property type="match status" value="1"/>
</dbReference>
<dbReference type="EMBL" id="KZ824285">
    <property type="protein sequence ID" value="RAL12132.1"/>
    <property type="molecule type" value="Genomic_DNA"/>
</dbReference>
<keyword evidence="6" id="KW-1185">Reference proteome</keyword>
<evidence type="ECO:0000256" key="2">
    <source>
        <dbReference type="PROSITE-ProRule" id="PRU00176"/>
    </source>
</evidence>
<keyword evidence="1 2" id="KW-0694">RNA-binding</keyword>
<dbReference type="SUPFAM" id="SSF54928">
    <property type="entry name" value="RNA-binding domain, RBD"/>
    <property type="match status" value="2"/>
</dbReference>
<dbReference type="AlphaFoldDB" id="A0A395HW40"/>
<dbReference type="GO" id="GO:1990904">
    <property type="term" value="C:ribonucleoprotein complex"/>
    <property type="evidence" value="ECO:0007669"/>
    <property type="project" value="TreeGrafter"/>
</dbReference>
<dbReference type="InterPro" id="IPR000504">
    <property type="entry name" value="RRM_dom"/>
</dbReference>
<dbReference type="VEuPathDB" id="FungiDB:BO97DRAFT_345648"/>
<gene>
    <name evidence="5" type="ORF">BO97DRAFT_345648</name>
</gene>
<dbReference type="GO" id="GO:0003729">
    <property type="term" value="F:mRNA binding"/>
    <property type="evidence" value="ECO:0007669"/>
    <property type="project" value="TreeGrafter"/>
</dbReference>
<evidence type="ECO:0000259" key="4">
    <source>
        <dbReference type="PROSITE" id="PS50102"/>
    </source>
</evidence>
<sequence>MPVPTSSRDRGRTTKQGRPDEEFVLFLQGIPAHCRWQELKDLVRQTALHIRQAVVYDDQHGFPTGLGQIIVKNEDEAWRTYQRLSTNGWEGQSLVVTLARTSSPTRPVAGPTKSPTRVMPANYVAGYSTPPRVVQNMAVPPSPISPELTPHRPSISTSPTYPNSEYGLVMDVMSMPQQPLLPIITDPTSQHAVPAIPQSPATLRRTFRDTYNTPILPSYPMHAGQPLVEAPTNTRFGTTGRRTQFTRKPIYNYLPNPSFTPHAYHQPSSVTGAPRSPLRRTIFVQNLSPATNGLALRDFFQDSGVTVEHCEVPIDLKFGRCKGFARVTLRTPEEAKHTINLYNGCTFLGTNIRVRMDRSIPQMGPFTPADRANPASTSTTNNNNNNKFAYRPSNGQAMRSTTTPQDHHAPTGPRSEASTTEKPSPSSSPSASATKPADRCGPLVVNGSGTGRSAVAT</sequence>
<dbReference type="Pfam" id="PF00076">
    <property type="entry name" value="RRM_1"/>
    <property type="match status" value="1"/>
</dbReference>
<accession>A0A395HW40</accession>
<dbReference type="OrthoDB" id="1049195at2759"/>
<feature type="compositionally biased region" description="Low complexity" evidence="3">
    <location>
        <begin position="376"/>
        <end position="386"/>
    </location>
</feature>
<reference evidence="5 6" key="1">
    <citation type="submission" date="2018-02" db="EMBL/GenBank/DDBJ databases">
        <title>The genomes of Aspergillus section Nigri reveals drivers in fungal speciation.</title>
        <authorList>
            <consortium name="DOE Joint Genome Institute"/>
            <person name="Vesth T.C."/>
            <person name="Nybo J."/>
            <person name="Theobald S."/>
            <person name="Brandl J."/>
            <person name="Frisvad J.C."/>
            <person name="Nielsen K.F."/>
            <person name="Lyhne E.K."/>
            <person name="Kogle M.E."/>
            <person name="Kuo A."/>
            <person name="Riley R."/>
            <person name="Clum A."/>
            <person name="Nolan M."/>
            <person name="Lipzen A."/>
            <person name="Salamov A."/>
            <person name="Henrissat B."/>
            <person name="Wiebenga A."/>
            <person name="De vries R.P."/>
            <person name="Grigoriev I.V."/>
            <person name="Mortensen U.H."/>
            <person name="Andersen M.R."/>
            <person name="Baker S.E."/>
        </authorList>
    </citation>
    <scope>NUCLEOTIDE SEQUENCE [LARGE SCALE GENOMIC DNA]</scope>
    <source>
        <strain evidence="5 6">CBS 101889</strain>
    </source>
</reference>
<feature type="compositionally biased region" description="Low complexity" evidence="3">
    <location>
        <begin position="415"/>
        <end position="435"/>
    </location>
</feature>
<evidence type="ECO:0000313" key="6">
    <source>
        <dbReference type="Proteomes" id="UP000248961"/>
    </source>
</evidence>
<dbReference type="InterPro" id="IPR035979">
    <property type="entry name" value="RBD_domain_sf"/>
</dbReference>
<dbReference type="Gene3D" id="3.30.70.330">
    <property type="match status" value="2"/>
</dbReference>
<dbReference type="PANTHER" id="PTHR23003:SF60">
    <property type="entry name" value="RNA BINDING PROTEIN (AFU_ORTHOLOGUE AFUA_1G02950)"/>
    <property type="match status" value="1"/>
</dbReference>
<dbReference type="SMART" id="SM00360">
    <property type="entry name" value="RRM"/>
    <property type="match status" value="2"/>
</dbReference>
<dbReference type="CDD" id="cd00590">
    <property type="entry name" value="RRM_SF"/>
    <property type="match status" value="1"/>
</dbReference>
<protein>
    <recommendedName>
        <fullName evidence="4">RRM domain-containing protein</fullName>
    </recommendedName>
</protein>
<feature type="domain" description="RRM" evidence="4">
    <location>
        <begin position="280"/>
        <end position="359"/>
    </location>
</feature>
<dbReference type="STRING" id="1450537.A0A395HW40"/>
<proteinExistence type="predicted"/>
<evidence type="ECO:0000313" key="5">
    <source>
        <dbReference type="EMBL" id="RAL12132.1"/>
    </source>
</evidence>
<dbReference type="RefSeq" id="XP_025551286.1">
    <property type="nucleotide sequence ID" value="XM_025691781.1"/>
</dbReference>
<dbReference type="PANTHER" id="PTHR23003">
    <property type="entry name" value="RNA RECOGNITION MOTIF RRM DOMAIN CONTAINING PROTEIN"/>
    <property type="match status" value="1"/>
</dbReference>
<dbReference type="Proteomes" id="UP000248961">
    <property type="component" value="Unassembled WGS sequence"/>
</dbReference>
<organism evidence="5 6">
    <name type="scientific">Aspergillus homomorphus (strain CBS 101889)</name>
    <dbReference type="NCBI Taxonomy" id="1450537"/>
    <lineage>
        <taxon>Eukaryota</taxon>
        <taxon>Fungi</taxon>
        <taxon>Dikarya</taxon>
        <taxon>Ascomycota</taxon>
        <taxon>Pezizomycotina</taxon>
        <taxon>Eurotiomycetes</taxon>
        <taxon>Eurotiomycetidae</taxon>
        <taxon>Eurotiales</taxon>
        <taxon>Aspergillaceae</taxon>
        <taxon>Aspergillus</taxon>
        <taxon>Aspergillus subgen. Circumdati</taxon>
    </lineage>
</organism>